<dbReference type="OrthoDB" id="2016285at2759"/>
<dbReference type="EMBL" id="NKQK01000014">
    <property type="protein sequence ID" value="PSS11282.1"/>
    <property type="molecule type" value="Genomic_DNA"/>
</dbReference>
<dbReference type="PANTHER" id="PTHR12176">
    <property type="entry name" value="SAM-DEPENDENT METHYLTRANSFERASE SUPERFAMILY PROTEIN"/>
    <property type="match status" value="1"/>
</dbReference>
<proteinExistence type="inferred from homology"/>
<name>A0A2R6QMX8_ACTCC</name>
<keyword evidence="2" id="KW-0489">Methyltransferase</keyword>
<dbReference type="SUPFAM" id="SSF53335">
    <property type="entry name" value="S-adenosyl-L-methionine-dependent methyltransferases"/>
    <property type="match status" value="1"/>
</dbReference>
<dbReference type="FunFam" id="3.40.50.150:FF:000236">
    <property type="entry name" value="S-adenosyl-L-methionine-dependent methyltransferases superfamily protein"/>
    <property type="match status" value="1"/>
</dbReference>
<dbReference type="InParanoid" id="A0A2R6QMX8"/>
<protein>
    <submittedName>
        <fullName evidence="4">Polyamine aminopropyl transferase</fullName>
    </submittedName>
</protein>
<comment type="caution">
    <text evidence="4">The sequence shown here is derived from an EMBL/GenBank/DDBJ whole genome shotgun (WGS) entry which is preliminary data.</text>
</comment>
<keyword evidence="5" id="KW-1185">Reference proteome</keyword>
<reference evidence="4 5" key="1">
    <citation type="submission" date="2017-07" db="EMBL/GenBank/DDBJ databases">
        <title>An improved, manually edited Actinidia chinensis var. chinensis (kiwifruit) genome highlights the challenges associated with draft genomes and gene prediction in plants.</title>
        <authorList>
            <person name="Pilkington S."/>
            <person name="Crowhurst R."/>
            <person name="Hilario E."/>
            <person name="Nardozza S."/>
            <person name="Fraser L."/>
            <person name="Peng Y."/>
            <person name="Gunaseelan K."/>
            <person name="Simpson R."/>
            <person name="Tahir J."/>
            <person name="Deroles S."/>
            <person name="Templeton K."/>
            <person name="Luo Z."/>
            <person name="Davy M."/>
            <person name="Cheng C."/>
            <person name="Mcneilage M."/>
            <person name="Scaglione D."/>
            <person name="Liu Y."/>
            <person name="Zhang Q."/>
            <person name="Datson P."/>
            <person name="De Silva N."/>
            <person name="Gardiner S."/>
            <person name="Bassett H."/>
            <person name="Chagne D."/>
            <person name="Mccallum J."/>
            <person name="Dzierzon H."/>
            <person name="Deng C."/>
            <person name="Wang Y.-Y."/>
            <person name="Barron N."/>
            <person name="Manako K."/>
            <person name="Bowen J."/>
            <person name="Foster T."/>
            <person name="Erridge Z."/>
            <person name="Tiffin H."/>
            <person name="Waite C."/>
            <person name="Davies K."/>
            <person name="Grierson E."/>
            <person name="Laing W."/>
            <person name="Kirk R."/>
            <person name="Chen X."/>
            <person name="Wood M."/>
            <person name="Montefiori M."/>
            <person name="Brummell D."/>
            <person name="Schwinn K."/>
            <person name="Catanach A."/>
            <person name="Fullerton C."/>
            <person name="Li D."/>
            <person name="Meiyalaghan S."/>
            <person name="Nieuwenhuizen N."/>
            <person name="Read N."/>
            <person name="Prakash R."/>
            <person name="Hunter D."/>
            <person name="Zhang H."/>
            <person name="Mckenzie M."/>
            <person name="Knabel M."/>
            <person name="Harris A."/>
            <person name="Allan A."/>
            <person name="Chen A."/>
            <person name="Janssen B."/>
            <person name="Plunkett B."/>
            <person name="Dwamena C."/>
            <person name="Voogd C."/>
            <person name="Leif D."/>
            <person name="Lafferty D."/>
            <person name="Souleyre E."/>
            <person name="Varkonyi-Gasic E."/>
            <person name="Gambi F."/>
            <person name="Hanley J."/>
            <person name="Yao J.-L."/>
            <person name="Cheung J."/>
            <person name="David K."/>
            <person name="Warren B."/>
            <person name="Marsh K."/>
            <person name="Snowden K."/>
            <person name="Lin-Wang K."/>
            <person name="Brian L."/>
            <person name="Martinez-Sanchez M."/>
            <person name="Wang M."/>
            <person name="Ileperuma N."/>
            <person name="Macnee N."/>
            <person name="Campin R."/>
            <person name="Mcatee P."/>
            <person name="Drummond R."/>
            <person name="Espley R."/>
            <person name="Ireland H."/>
            <person name="Wu R."/>
            <person name="Atkinson R."/>
            <person name="Karunairetnam S."/>
            <person name="Bulley S."/>
            <person name="Chunkath S."/>
            <person name="Hanley Z."/>
            <person name="Storey R."/>
            <person name="Thrimawithana A."/>
            <person name="Thomson S."/>
            <person name="David C."/>
            <person name="Testolin R."/>
        </authorList>
    </citation>
    <scope>NUCLEOTIDE SEQUENCE [LARGE SCALE GENOMIC DNA]</scope>
    <source>
        <strain evidence="5">cv. Red5</strain>
        <tissue evidence="4">Young leaf</tissue>
    </source>
</reference>
<dbReference type="FunCoup" id="A0A2R6QMX8">
    <property type="interactions" value="1237"/>
</dbReference>
<gene>
    <name evidence="4" type="ORF">CEY00_Acc15485</name>
</gene>
<dbReference type="Proteomes" id="UP000241394">
    <property type="component" value="Chromosome LG14"/>
</dbReference>
<evidence type="ECO:0000256" key="2">
    <source>
        <dbReference type="ARBA" id="ARBA00022603"/>
    </source>
</evidence>
<evidence type="ECO:0000313" key="4">
    <source>
        <dbReference type="EMBL" id="PSS11282.1"/>
    </source>
</evidence>
<dbReference type="Gene3D" id="3.40.50.150">
    <property type="entry name" value="Vaccinia Virus protein VP39"/>
    <property type="match status" value="1"/>
</dbReference>
<accession>A0A2R6QMX8</accession>
<comment type="similarity">
    <text evidence="1">Belongs to the methyltransferase superfamily.</text>
</comment>
<dbReference type="AlphaFoldDB" id="A0A2R6QMX8"/>
<dbReference type="GO" id="GO:0032259">
    <property type="term" value="P:methylation"/>
    <property type="evidence" value="ECO:0007669"/>
    <property type="project" value="UniProtKB-KW"/>
</dbReference>
<organism evidence="4 5">
    <name type="scientific">Actinidia chinensis var. chinensis</name>
    <name type="common">Chinese soft-hair kiwi</name>
    <dbReference type="NCBI Taxonomy" id="1590841"/>
    <lineage>
        <taxon>Eukaryota</taxon>
        <taxon>Viridiplantae</taxon>
        <taxon>Streptophyta</taxon>
        <taxon>Embryophyta</taxon>
        <taxon>Tracheophyta</taxon>
        <taxon>Spermatophyta</taxon>
        <taxon>Magnoliopsida</taxon>
        <taxon>eudicotyledons</taxon>
        <taxon>Gunneridae</taxon>
        <taxon>Pentapetalae</taxon>
        <taxon>asterids</taxon>
        <taxon>Ericales</taxon>
        <taxon>Actinidiaceae</taxon>
        <taxon>Actinidia</taxon>
    </lineage>
</organism>
<dbReference type="GO" id="GO:0008168">
    <property type="term" value="F:methyltransferase activity"/>
    <property type="evidence" value="ECO:0007669"/>
    <property type="project" value="UniProtKB-KW"/>
</dbReference>
<reference evidence="5" key="2">
    <citation type="journal article" date="2018" name="BMC Genomics">
        <title>A manually annotated Actinidia chinensis var. chinensis (kiwifruit) genome highlights the challenges associated with draft genomes and gene prediction in plants.</title>
        <authorList>
            <person name="Pilkington S.M."/>
            <person name="Crowhurst R."/>
            <person name="Hilario E."/>
            <person name="Nardozza S."/>
            <person name="Fraser L."/>
            <person name="Peng Y."/>
            <person name="Gunaseelan K."/>
            <person name="Simpson R."/>
            <person name="Tahir J."/>
            <person name="Deroles S.C."/>
            <person name="Templeton K."/>
            <person name="Luo Z."/>
            <person name="Davy M."/>
            <person name="Cheng C."/>
            <person name="McNeilage M."/>
            <person name="Scaglione D."/>
            <person name="Liu Y."/>
            <person name="Zhang Q."/>
            <person name="Datson P."/>
            <person name="De Silva N."/>
            <person name="Gardiner S.E."/>
            <person name="Bassett H."/>
            <person name="Chagne D."/>
            <person name="McCallum J."/>
            <person name="Dzierzon H."/>
            <person name="Deng C."/>
            <person name="Wang Y.Y."/>
            <person name="Barron L."/>
            <person name="Manako K."/>
            <person name="Bowen J."/>
            <person name="Foster T.M."/>
            <person name="Erridge Z.A."/>
            <person name="Tiffin H."/>
            <person name="Waite C.N."/>
            <person name="Davies K.M."/>
            <person name="Grierson E.P."/>
            <person name="Laing W.A."/>
            <person name="Kirk R."/>
            <person name="Chen X."/>
            <person name="Wood M."/>
            <person name="Montefiori M."/>
            <person name="Brummell D.A."/>
            <person name="Schwinn K.E."/>
            <person name="Catanach A."/>
            <person name="Fullerton C."/>
            <person name="Li D."/>
            <person name="Meiyalaghan S."/>
            <person name="Nieuwenhuizen N."/>
            <person name="Read N."/>
            <person name="Prakash R."/>
            <person name="Hunter D."/>
            <person name="Zhang H."/>
            <person name="McKenzie M."/>
            <person name="Knabel M."/>
            <person name="Harris A."/>
            <person name="Allan A.C."/>
            <person name="Gleave A."/>
            <person name="Chen A."/>
            <person name="Janssen B.J."/>
            <person name="Plunkett B."/>
            <person name="Ampomah-Dwamena C."/>
            <person name="Voogd C."/>
            <person name="Leif D."/>
            <person name="Lafferty D."/>
            <person name="Souleyre E.J.F."/>
            <person name="Varkonyi-Gasic E."/>
            <person name="Gambi F."/>
            <person name="Hanley J."/>
            <person name="Yao J.L."/>
            <person name="Cheung J."/>
            <person name="David K.M."/>
            <person name="Warren B."/>
            <person name="Marsh K."/>
            <person name="Snowden K.C."/>
            <person name="Lin-Wang K."/>
            <person name="Brian L."/>
            <person name="Martinez-Sanchez M."/>
            <person name="Wang M."/>
            <person name="Ileperuma N."/>
            <person name="Macnee N."/>
            <person name="Campin R."/>
            <person name="McAtee P."/>
            <person name="Drummond R.S.M."/>
            <person name="Espley R.V."/>
            <person name="Ireland H.S."/>
            <person name="Wu R."/>
            <person name="Atkinson R.G."/>
            <person name="Karunairetnam S."/>
            <person name="Bulley S."/>
            <person name="Chunkath S."/>
            <person name="Hanley Z."/>
            <person name="Storey R."/>
            <person name="Thrimawithana A.H."/>
            <person name="Thomson S."/>
            <person name="David C."/>
            <person name="Testolin R."/>
            <person name="Huang H."/>
            <person name="Hellens R.P."/>
            <person name="Schaffer R.J."/>
        </authorList>
    </citation>
    <scope>NUCLEOTIDE SEQUENCE [LARGE SCALE GENOMIC DNA]</scope>
    <source>
        <strain evidence="5">cv. Red5</strain>
    </source>
</reference>
<dbReference type="OMA" id="VKQWRPC"/>
<sequence>MISLASLTSVVAPIPRRRQCSGCRWFPSFLRISLPCVANEDSRLRCISRFYAQSCNSSCPKEKVYAVQGTDLSLDEEENDDHDEEFQVVTAIRSNYNDIVIVDTPRSRMLLLDSSHNVHSMYNKEHKWTGFYWDEFASLPAILPQGPVAIFGLGGGTVAHLMLDIWPSLELEGWEIDKILIDMAREYFGLLDIEKHTPAGGILRVCVGDALSPSVTVPGGYAGIVIDLFSDGKVLPQLEEVSTWLDMYDKLMPNGRLMVNCGAANDGAANTTYPDASSIDGTWVQNSTIKALCQAFPGQVNWKKMPKEGGENYLALTGPLPDLTTWSGVLPDRLSLTVKQWKPCLPL</sequence>
<dbReference type="Gramene" id="PSS11282">
    <property type="protein sequence ID" value="PSS11282"/>
    <property type="gene ID" value="CEY00_Acc15485"/>
</dbReference>
<dbReference type="PANTHER" id="PTHR12176:SF76">
    <property type="entry name" value="S-ADENOSYL-L-METHIONINE-DEPENDENT METHYLTRANSFERASES SUPERFAMILY PROTEIN"/>
    <property type="match status" value="1"/>
</dbReference>
<dbReference type="InterPro" id="IPR029063">
    <property type="entry name" value="SAM-dependent_MTases_sf"/>
</dbReference>
<dbReference type="InterPro" id="IPR051419">
    <property type="entry name" value="Lys/N-term_MeTrsfase_sf"/>
</dbReference>
<evidence type="ECO:0000256" key="3">
    <source>
        <dbReference type="ARBA" id="ARBA00022679"/>
    </source>
</evidence>
<evidence type="ECO:0000256" key="1">
    <source>
        <dbReference type="ARBA" id="ARBA00008361"/>
    </source>
</evidence>
<evidence type="ECO:0000313" key="5">
    <source>
        <dbReference type="Proteomes" id="UP000241394"/>
    </source>
</evidence>
<keyword evidence="3 4" id="KW-0808">Transferase</keyword>